<dbReference type="AlphaFoldDB" id="A0A2S0WXQ0"/>
<dbReference type="EMBL" id="CP028913">
    <property type="protein sequence ID" value="AWB96081.1"/>
    <property type="molecule type" value="Genomic_DNA"/>
</dbReference>
<evidence type="ECO:0000313" key="2">
    <source>
        <dbReference type="EMBL" id="AWB96081.1"/>
    </source>
</evidence>
<feature type="chain" id="PRO_5038742478" description="DNA modification methylase" evidence="1">
    <location>
        <begin position="22"/>
        <end position="160"/>
    </location>
</feature>
<keyword evidence="3" id="KW-1185">Reference proteome</keyword>
<sequence length="160" mass="16682">MKARIAASAALALGIALGASGCSMLTYQATTEHYDASDGVSVDVGELDLRNILIVSDDGVDGTLVMTVVNNGTEDVDLGVQFGVGGGETVDIEVEAGSEVVFGVDDIEGTDTVEPVVLEDIDTLPGAFLPMYFQYGSAEGVEKLVPVLDGRLPEYKRLVP</sequence>
<keyword evidence="1" id="KW-0732">Signal</keyword>
<dbReference type="KEGG" id="agm:DCE93_10810"/>
<evidence type="ECO:0000313" key="3">
    <source>
        <dbReference type="Proteomes" id="UP000244729"/>
    </source>
</evidence>
<dbReference type="RefSeq" id="WP_108595886.1">
    <property type="nucleotide sequence ID" value="NZ_CP028913.1"/>
</dbReference>
<feature type="signal peptide" evidence="1">
    <location>
        <begin position="1"/>
        <end position="21"/>
    </location>
</feature>
<dbReference type="PROSITE" id="PS51257">
    <property type="entry name" value="PROKAR_LIPOPROTEIN"/>
    <property type="match status" value="1"/>
</dbReference>
<reference evidence="2 3" key="1">
    <citation type="submission" date="2018-04" db="EMBL/GenBank/DDBJ databases">
        <authorList>
            <person name="Li J."/>
        </authorList>
    </citation>
    <scope>NUCLEOTIDE SEQUENCE [LARGE SCALE GENOMIC DNA]</scope>
    <source>
        <strain evidence="3">30A</strain>
    </source>
</reference>
<dbReference type="Proteomes" id="UP000244729">
    <property type="component" value="Chromosome"/>
</dbReference>
<accession>A0A2S0WXQ0</accession>
<proteinExistence type="predicted"/>
<evidence type="ECO:0000256" key="1">
    <source>
        <dbReference type="SAM" id="SignalP"/>
    </source>
</evidence>
<protein>
    <recommendedName>
        <fullName evidence="4">DNA modification methylase</fullName>
    </recommendedName>
</protein>
<name>A0A2S0WXQ0_9MICO</name>
<organism evidence="2 3">
    <name type="scientific">Agromyces badenianii</name>
    <dbReference type="NCBI Taxonomy" id="2080742"/>
    <lineage>
        <taxon>Bacteria</taxon>
        <taxon>Bacillati</taxon>
        <taxon>Actinomycetota</taxon>
        <taxon>Actinomycetes</taxon>
        <taxon>Micrococcales</taxon>
        <taxon>Microbacteriaceae</taxon>
        <taxon>Agromyces</taxon>
    </lineage>
</organism>
<evidence type="ECO:0008006" key="4">
    <source>
        <dbReference type="Google" id="ProtNLM"/>
    </source>
</evidence>
<dbReference type="OrthoDB" id="3267550at2"/>
<gene>
    <name evidence="2" type="ORF">DCE93_10810</name>
</gene>